<feature type="transmembrane region" description="Helical" evidence="1">
    <location>
        <begin position="228"/>
        <end position="247"/>
    </location>
</feature>
<evidence type="ECO:0000313" key="3">
    <source>
        <dbReference type="Proteomes" id="UP001189429"/>
    </source>
</evidence>
<evidence type="ECO:0000313" key="2">
    <source>
        <dbReference type="EMBL" id="CAK0889619.1"/>
    </source>
</evidence>
<name>A0ABN9WS77_9DINO</name>
<keyword evidence="1" id="KW-1133">Transmembrane helix</keyword>
<protein>
    <submittedName>
        <fullName evidence="2">Uncharacterized protein</fullName>
    </submittedName>
</protein>
<feature type="transmembrane region" description="Helical" evidence="1">
    <location>
        <begin position="143"/>
        <end position="169"/>
    </location>
</feature>
<proteinExistence type="predicted"/>
<accession>A0ABN9WS77</accession>
<reference evidence="2" key="1">
    <citation type="submission" date="2023-10" db="EMBL/GenBank/DDBJ databases">
        <authorList>
            <person name="Chen Y."/>
            <person name="Shah S."/>
            <person name="Dougan E. K."/>
            <person name="Thang M."/>
            <person name="Chan C."/>
        </authorList>
    </citation>
    <scope>NUCLEOTIDE SEQUENCE [LARGE SCALE GENOMIC DNA]</scope>
</reference>
<evidence type="ECO:0000256" key="1">
    <source>
        <dbReference type="SAM" id="Phobius"/>
    </source>
</evidence>
<dbReference type="EMBL" id="CAUYUJ010019242">
    <property type="protein sequence ID" value="CAK0889619.1"/>
    <property type="molecule type" value="Genomic_DNA"/>
</dbReference>
<comment type="caution">
    <text evidence="2">The sequence shown here is derived from an EMBL/GenBank/DDBJ whole genome shotgun (WGS) entry which is preliminary data.</text>
</comment>
<dbReference type="Proteomes" id="UP001189429">
    <property type="component" value="Unassembled WGS sequence"/>
</dbReference>
<organism evidence="2 3">
    <name type="scientific">Prorocentrum cordatum</name>
    <dbReference type="NCBI Taxonomy" id="2364126"/>
    <lineage>
        <taxon>Eukaryota</taxon>
        <taxon>Sar</taxon>
        <taxon>Alveolata</taxon>
        <taxon>Dinophyceae</taxon>
        <taxon>Prorocentrales</taxon>
        <taxon>Prorocentraceae</taxon>
        <taxon>Prorocentrum</taxon>
    </lineage>
</organism>
<sequence length="274" mass="30562">MHLLSARAVYGIREVYSDFEAKMYPNATLLVSKGNLRGIPGHRRDGNFDLLTSGEKKLVCEIPLSQPGFLMMVLIVWTLTCLSELRKLLEASYKIIWATKTVPSMSHSCKPMRSVPTAIAHEHQFRDVGNDVYVIGLTVRVKLLIFLVVLLPRGAVTLALLLLGCRWLTATPSLGELLLNVVALEFVLLLKDTIYGAMVTAHGKFETARTFLEPAQSRGDPSSFGADVLRTALWTVASVSWVVLYVYHWQGVLPSYRWDVQDLCRAFLDPLSEG</sequence>
<keyword evidence="1" id="KW-0812">Transmembrane</keyword>
<gene>
    <name evidence="2" type="ORF">PCOR1329_LOCUS70110</name>
</gene>
<keyword evidence="3" id="KW-1185">Reference proteome</keyword>
<keyword evidence="1" id="KW-0472">Membrane</keyword>